<comment type="caution">
    <text evidence="2">The sequence shown here is derived from an EMBL/GenBank/DDBJ whole genome shotgun (WGS) entry which is preliminary data.</text>
</comment>
<dbReference type="Gene3D" id="2.60.120.40">
    <property type="match status" value="1"/>
</dbReference>
<dbReference type="EMBL" id="CAJPWZ010000853">
    <property type="protein sequence ID" value="CAG2201524.1"/>
    <property type="molecule type" value="Genomic_DNA"/>
</dbReference>
<dbReference type="AlphaFoldDB" id="A0A8S3R8W7"/>
<keyword evidence="1" id="KW-0175">Coiled coil</keyword>
<dbReference type="SUPFAM" id="SSF49842">
    <property type="entry name" value="TNF-like"/>
    <property type="match status" value="1"/>
</dbReference>
<dbReference type="Proteomes" id="UP000683360">
    <property type="component" value="Unassembled WGS sequence"/>
</dbReference>
<evidence type="ECO:0000256" key="1">
    <source>
        <dbReference type="SAM" id="Coils"/>
    </source>
</evidence>
<proteinExistence type="predicted"/>
<evidence type="ECO:0008006" key="4">
    <source>
        <dbReference type="Google" id="ProtNLM"/>
    </source>
</evidence>
<accession>A0A8S3R8W7</accession>
<keyword evidence="3" id="KW-1185">Reference proteome</keyword>
<gene>
    <name evidence="2" type="ORF">MEDL_16149</name>
</gene>
<evidence type="ECO:0000313" key="3">
    <source>
        <dbReference type="Proteomes" id="UP000683360"/>
    </source>
</evidence>
<feature type="coiled-coil region" evidence="1">
    <location>
        <begin position="48"/>
        <end position="75"/>
    </location>
</feature>
<organism evidence="2 3">
    <name type="scientific">Mytilus edulis</name>
    <name type="common">Blue mussel</name>
    <dbReference type="NCBI Taxonomy" id="6550"/>
    <lineage>
        <taxon>Eukaryota</taxon>
        <taxon>Metazoa</taxon>
        <taxon>Spiralia</taxon>
        <taxon>Lophotrochozoa</taxon>
        <taxon>Mollusca</taxon>
        <taxon>Bivalvia</taxon>
        <taxon>Autobranchia</taxon>
        <taxon>Pteriomorphia</taxon>
        <taxon>Mytilida</taxon>
        <taxon>Mytiloidea</taxon>
        <taxon>Mytilidae</taxon>
        <taxon>Mytilinae</taxon>
        <taxon>Mytilus</taxon>
    </lineage>
</organism>
<sequence>METKYKRFVNYKVVLCLLRVVIRVNCFLIEPDNLVKPNANGTSQCLAVSQFLAEKKVLKHQIDEVEQKIYQLKHDNDQTLTILTEQLKHKLSIMEDKLSETSKHNDSIRLFDLERKYTLMSEILSKVQINYRDLQSRYKTQDLENWRLTNLTLELEKKITVLDNLEGVNQILDIFTLKQQVHSLRQTTRLLTNHQNARNQDFLDLYNLTITSEKNMKQLQKDFSYDLHMIGNNWNQRIYDVNSRITNTFKDISAKNNELQSIVNDQNVTIMDVYSEIANIKDLLIENSRKVALTACSNGGTFPDTIVKFPNILTKTGISDIVSFKSSGKFVCEFPGLYFISSNIRSTSNLVKYYLKKNESIISYSAITDWSSSVGITTTGISAAVYCQKNDELYLYLGSFRNNIDGTGSCFTVMKIK</sequence>
<name>A0A8S3R8W7_MYTED</name>
<reference evidence="2" key="1">
    <citation type="submission" date="2021-03" db="EMBL/GenBank/DDBJ databases">
        <authorList>
            <person name="Bekaert M."/>
        </authorList>
    </citation>
    <scope>NUCLEOTIDE SEQUENCE</scope>
</reference>
<dbReference type="InterPro" id="IPR008983">
    <property type="entry name" value="Tumour_necrosis_fac-like_dom"/>
</dbReference>
<protein>
    <recommendedName>
        <fullName evidence="4">C1q domain-containing protein</fullName>
    </recommendedName>
</protein>
<evidence type="ECO:0000313" key="2">
    <source>
        <dbReference type="EMBL" id="CAG2201524.1"/>
    </source>
</evidence>